<sequence length="310" mass="34224">MSENTIREAQRQITDIVLKYTVYGGPWDLVKELHAVLAALASHETSGREGEPVAWGLLPLVQGTTHAYPTREAAEAAVKRIYINSTVIPLYAALSSQQIKDLTHERDEANARTERQWEVAVREEVRAKKAEARADAAEQKVKKLEAKLANYERPFTDASATPEQRLLNAFCGFDGYALTMDRVKGIIRDVLQSSQTQCASLQQKVEEGEGAMEFAQTEARAEGYKQGYEDGSVRLASLTQALEPFVKLAEWGDEEQVHFISPGVTGKHPGMFSTRPDDFPILRLAPGCPALTIGDIRRARAALQQAGEAE</sequence>
<name>A0A0H1R8K6_9HYPH</name>
<keyword evidence="1" id="KW-0175">Coiled coil</keyword>
<protein>
    <submittedName>
        <fullName evidence="2">Uncharacterized protein</fullName>
    </submittedName>
</protein>
<evidence type="ECO:0000256" key="1">
    <source>
        <dbReference type="SAM" id="Coils"/>
    </source>
</evidence>
<gene>
    <name evidence="2" type="ORF">AA309_19960</name>
</gene>
<evidence type="ECO:0000313" key="2">
    <source>
        <dbReference type="EMBL" id="KLK91379.1"/>
    </source>
</evidence>
<dbReference type="AlphaFoldDB" id="A0A0H1R8K6"/>
<dbReference type="STRING" id="1225564.AA309_19960"/>
<accession>A0A0H1R8K6</accession>
<dbReference type="RefSeq" id="WP_047190777.1">
    <property type="nucleotide sequence ID" value="NZ_LCYG01000055.1"/>
</dbReference>
<evidence type="ECO:0000313" key="3">
    <source>
        <dbReference type="Proteomes" id="UP000035489"/>
    </source>
</evidence>
<reference evidence="2 3" key="1">
    <citation type="submission" date="2015-05" db="EMBL/GenBank/DDBJ databases">
        <title>Draft genome sequence of Microvirga vignae strain BR3299, a novel nitrogen fixing bacteria isolated from Brazil semi-aired region.</title>
        <authorList>
            <person name="Zilli J.E."/>
            <person name="Passos S.R."/>
            <person name="Leite J."/>
            <person name="Baldani J.I."/>
            <person name="Xavier G.R."/>
            <person name="Rumjaneck N.G."/>
            <person name="Simoes-Araujo J.L."/>
        </authorList>
    </citation>
    <scope>NUCLEOTIDE SEQUENCE [LARGE SCALE GENOMIC DNA]</scope>
    <source>
        <strain evidence="2 3">BR3299</strain>
    </source>
</reference>
<dbReference type="Proteomes" id="UP000035489">
    <property type="component" value="Unassembled WGS sequence"/>
</dbReference>
<feature type="coiled-coil region" evidence="1">
    <location>
        <begin position="92"/>
        <end position="154"/>
    </location>
</feature>
<dbReference type="PATRIC" id="fig|1225564.3.peg.5300"/>
<comment type="caution">
    <text evidence="2">The sequence shown here is derived from an EMBL/GenBank/DDBJ whole genome shotgun (WGS) entry which is preliminary data.</text>
</comment>
<keyword evidence="3" id="KW-1185">Reference proteome</keyword>
<proteinExistence type="predicted"/>
<dbReference type="OrthoDB" id="8457206at2"/>
<organism evidence="2 3">
    <name type="scientific">Microvirga vignae</name>
    <dbReference type="NCBI Taxonomy" id="1225564"/>
    <lineage>
        <taxon>Bacteria</taxon>
        <taxon>Pseudomonadati</taxon>
        <taxon>Pseudomonadota</taxon>
        <taxon>Alphaproteobacteria</taxon>
        <taxon>Hyphomicrobiales</taxon>
        <taxon>Methylobacteriaceae</taxon>
        <taxon>Microvirga</taxon>
    </lineage>
</organism>
<dbReference type="EMBL" id="LCYG01000055">
    <property type="protein sequence ID" value="KLK91379.1"/>
    <property type="molecule type" value="Genomic_DNA"/>
</dbReference>